<proteinExistence type="predicted"/>
<dbReference type="RefSeq" id="WP_093834273.1">
    <property type="nucleotide sequence ID" value="NZ_FOLQ01000031.1"/>
</dbReference>
<dbReference type="EMBL" id="FOLQ01000031">
    <property type="protein sequence ID" value="SFF15064.1"/>
    <property type="molecule type" value="Genomic_DNA"/>
</dbReference>
<gene>
    <name evidence="1" type="ORF">SAMN05216167_13125</name>
</gene>
<protein>
    <submittedName>
        <fullName evidence="1">Uncharacterized protein</fullName>
    </submittedName>
</protein>
<organism evidence="1 2">
    <name type="scientific">Spirosoma endophyticum</name>
    <dbReference type="NCBI Taxonomy" id="662367"/>
    <lineage>
        <taxon>Bacteria</taxon>
        <taxon>Pseudomonadati</taxon>
        <taxon>Bacteroidota</taxon>
        <taxon>Cytophagia</taxon>
        <taxon>Cytophagales</taxon>
        <taxon>Cytophagaceae</taxon>
        <taxon>Spirosoma</taxon>
    </lineage>
</organism>
<name>A0A1I2GBD5_9BACT</name>
<accession>A0A1I2GBD5</accession>
<reference evidence="1 2" key="1">
    <citation type="submission" date="2016-10" db="EMBL/GenBank/DDBJ databases">
        <authorList>
            <person name="de Groot N.N."/>
        </authorList>
    </citation>
    <scope>NUCLEOTIDE SEQUENCE [LARGE SCALE GENOMIC DNA]</scope>
    <source>
        <strain evidence="1 2">DSM 26130</strain>
    </source>
</reference>
<keyword evidence="2" id="KW-1185">Reference proteome</keyword>
<evidence type="ECO:0000313" key="2">
    <source>
        <dbReference type="Proteomes" id="UP000198598"/>
    </source>
</evidence>
<dbReference type="Proteomes" id="UP000198598">
    <property type="component" value="Unassembled WGS sequence"/>
</dbReference>
<dbReference type="AlphaFoldDB" id="A0A1I2GBD5"/>
<evidence type="ECO:0000313" key="1">
    <source>
        <dbReference type="EMBL" id="SFF15064.1"/>
    </source>
</evidence>
<sequence length="308" mass="36055">MEAQYLLSAFEIAELLCRVKLKFDLEKEPISPITIKINQCINVDKRTPQPDQLEIFLGDCTRNYSEKFSANKLSEGNKPGQNKHPRLLDDMRIAVKDGMPMIFTKDQLRSLLNYLQIDFKTNSPYSSIEPRYLTEKQISFEGECWSIYYAGHDVKLQPRLTQGILEFKSYGEVRLKFNISSQGYEGKYRTYGKDEFYLLMELRSIPDKRKDLHILVYCGPGKPEIMLGQFHNVEQNIKAGLLFLDPIEGDYDTLVPKHINYDDKMYNQINPLIRQYFSEQASKRLFSPVEIVTYARLERYLEINKSNR</sequence>